<dbReference type="Proteomes" id="UP000639516">
    <property type="component" value="Unassembled WGS sequence"/>
</dbReference>
<dbReference type="EMBL" id="JAATTO010000024">
    <property type="protein sequence ID" value="MBC9980104.1"/>
    <property type="molecule type" value="Genomic_DNA"/>
</dbReference>
<dbReference type="PANTHER" id="PTHR44591:SF24">
    <property type="entry name" value="PROTEIN-GLUTAMATE METHYLESTERASE_PROTEIN-GLUTAMINE GLUTAMINASE 1"/>
    <property type="match status" value="1"/>
</dbReference>
<dbReference type="InterPro" id="IPR001789">
    <property type="entry name" value="Sig_transdc_resp-reg_receiver"/>
</dbReference>
<organism evidence="4 5">
    <name type="scientific">Bradyrhizobium campsiandrae</name>
    <dbReference type="NCBI Taxonomy" id="1729892"/>
    <lineage>
        <taxon>Bacteria</taxon>
        <taxon>Pseudomonadati</taxon>
        <taxon>Pseudomonadota</taxon>
        <taxon>Alphaproteobacteria</taxon>
        <taxon>Hyphomicrobiales</taxon>
        <taxon>Nitrobacteraceae</taxon>
        <taxon>Bradyrhizobium</taxon>
    </lineage>
</organism>
<reference evidence="4 5" key="1">
    <citation type="journal article" date="2020" name="Arch. Microbiol.">
        <title>Bradyrhizobium campsiandrae sp. nov., a nitrogen-fixing bacterial strain isolated from a native leguminous tree from the Amazon adapted to flooded conditions.</title>
        <authorList>
            <person name="Cabral Michel D."/>
            <person name="Martins da Costa E."/>
            <person name="Azarias Guimaraes A."/>
            <person name="Soares de Carvalho T."/>
            <person name="Santos de Castro Caputo P."/>
            <person name="Willems A."/>
            <person name="de Souza Moreira F.M."/>
        </authorList>
    </citation>
    <scope>NUCLEOTIDE SEQUENCE [LARGE SCALE GENOMIC DNA]</scope>
    <source>
        <strain evidence="5">INPA 384B</strain>
    </source>
</reference>
<accession>A0ABR7U7T1</accession>
<evidence type="ECO:0000259" key="3">
    <source>
        <dbReference type="PROSITE" id="PS50110"/>
    </source>
</evidence>
<dbReference type="InterPro" id="IPR050595">
    <property type="entry name" value="Bact_response_regulator"/>
</dbReference>
<dbReference type="SMART" id="SM00448">
    <property type="entry name" value="REC"/>
    <property type="match status" value="1"/>
</dbReference>
<gene>
    <name evidence="4" type="ORF">HA482_18020</name>
</gene>
<evidence type="ECO:0000256" key="1">
    <source>
        <dbReference type="ARBA" id="ARBA00022553"/>
    </source>
</evidence>
<comment type="caution">
    <text evidence="4">The sequence shown here is derived from an EMBL/GenBank/DDBJ whole genome shotgun (WGS) entry which is preliminary data.</text>
</comment>
<name>A0ABR7U7T1_9BRAD</name>
<keyword evidence="5" id="KW-1185">Reference proteome</keyword>
<protein>
    <submittedName>
        <fullName evidence="4">Response regulator</fullName>
    </submittedName>
</protein>
<feature type="modified residue" description="4-aspartylphosphate" evidence="2">
    <location>
        <position position="53"/>
    </location>
</feature>
<dbReference type="SUPFAM" id="SSF52172">
    <property type="entry name" value="CheY-like"/>
    <property type="match status" value="1"/>
</dbReference>
<dbReference type="Gene3D" id="3.40.50.2300">
    <property type="match status" value="1"/>
</dbReference>
<sequence length="114" mass="11986">MALVLLVEDEVLIRMMVADMLEDLGHTVAGEAGDLASALSLATSGTFDVAILDVSLGSHNSKPVADALQARGIPFAFASGYASDGVPEEYRGRPLLKKPFQPNELESCLGQLLA</sequence>
<dbReference type="Pfam" id="PF00072">
    <property type="entry name" value="Response_reg"/>
    <property type="match status" value="1"/>
</dbReference>
<evidence type="ECO:0000313" key="4">
    <source>
        <dbReference type="EMBL" id="MBC9980104.1"/>
    </source>
</evidence>
<evidence type="ECO:0000313" key="5">
    <source>
        <dbReference type="Proteomes" id="UP000639516"/>
    </source>
</evidence>
<dbReference type="InterPro" id="IPR011006">
    <property type="entry name" value="CheY-like_superfamily"/>
</dbReference>
<dbReference type="RefSeq" id="WP_188096428.1">
    <property type="nucleotide sequence ID" value="NZ_JAANIH010000003.1"/>
</dbReference>
<keyword evidence="1 2" id="KW-0597">Phosphoprotein</keyword>
<evidence type="ECO:0000256" key="2">
    <source>
        <dbReference type="PROSITE-ProRule" id="PRU00169"/>
    </source>
</evidence>
<dbReference type="PANTHER" id="PTHR44591">
    <property type="entry name" value="STRESS RESPONSE REGULATOR PROTEIN 1"/>
    <property type="match status" value="1"/>
</dbReference>
<feature type="domain" description="Response regulatory" evidence="3">
    <location>
        <begin position="3"/>
        <end position="113"/>
    </location>
</feature>
<proteinExistence type="predicted"/>
<dbReference type="PROSITE" id="PS50110">
    <property type="entry name" value="RESPONSE_REGULATORY"/>
    <property type="match status" value="1"/>
</dbReference>